<keyword evidence="2" id="KW-1185">Reference proteome</keyword>
<accession>A0A9D4Z530</accession>
<name>A0A9D4Z530_ADICA</name>
<comment type="caution">
    <text evidence="1">The sequence shown here is derived from an EMBL/GenBank/DDBJ whole genome shotgun (WGS) entry which is preliminary data.</text>
</comment>
<dbReference type="InterPro" id="IPR032710">
    <property type="entry name" value="NTF2-like_dom_sf"/>
</dbReference>
<dbReference type="PANTHER" id="PTHR33703:SF1">
    <property type="entry name" value="WOUND-INDUCED PROTEIN 1"/>
    <property type="match status" value="1"/>
</dbReference>
<dbReference type="SUPFAM" id="SSF54427">
    <property type="entry name" value="NTF2-like"/>
    <property type="match status" value="1"/>
</dbReference>
<dbReference type="EMBL" id="JABFUD020000024">
    <property type="protein sequence ID" value="KAI5060056.1"/>
    <property type="molecule type" value="Genomic_DNA"/>
</dbReference>
<evidence type="ECO:0008006" key="3">
    <source>
        <dbReference type="Google" id="ProtNLM"/>
    </source>
</evidence>
<evidence type="ECO:0000313" key="2">
    <source>
        <dbReference type="Proteomes" id="UP000886520"/>
    </source>
</evidence>
<evidence type="ECO:0000313" key="1">
    <source>
        <dbReference type="EMBL" id="KAI5060056.1"/>
    </source>
</evidence>
<dbReference type="AlphaFoldDB" id="A0A9D4Z530"/>
<proteinExistence type="predicted"/>
<sequence length="221" mass="24889">MHASTTQHQRQASLRVQISRREVYSDHSSLRITCKLRVVRQLLLANAPMSIRPNWSAVLIAIVRSCVKFELANTSETLEQENRQVVLAFYGALALGNAQAVQGLLASDDLEWRFYGPPSDQYLMRFLTGAATHDSYLFSPVSVRAIGDKVFVEGQSYTPSNKCWVHVWTVKGGKITQLREYFNTALTVVGPSAVNTLQEYLWESQLGKRFRKSIPTLILAI</sequence>
<protein>
    <recommendedName>
        <fullName evidence="3">Wound-induced protein 1</fullName>
    </recommendedName>
</protein>
<reference evidence="1" key="1">
    <citation type="submission" date="2021-01" db="EMBL/GenBank/DDBJ databases">
        <title>Adiantum capillus-veneris genome.</title>
        <authorList>
            <person name="Fang Y."/>
            <person name="Liao Q."/>
        </authorList>
    </citation>
    <scope>NUCLEOTIDE SEQUENCE</scope>
    <source>
        <strain evidence="1">H3</strain>
        <tissue evidence="1">Leaf</tissue>
    </source>
</reference>
<dbReference type="Pfam" id="PF07107">
    <property type="entry name" value="WI12"/>
    <property type="match status" value="1"/>
</dbReference>
<organism evidence="1 2">
    <name type="scientific">Adiantum capillus-veneris</name>
    <name type="common">Maidenhair fern</name>
    <dbReference type="NCBI Taxonomy" id="13818"/>
    <lineage>
        <taxon>Eukaryota</taxon>
        <taxon>Viridiplantae</taxon>
        <taxon>Streptophyta</taxon>
        <taxon>Embryophyta</taxon>
        <taxon>Tracheophyta</taxon>
        <taxon>Polypodiopsida</taxon>
        <taxon>Polypodiidae</taxon>
        <taxon>Polypodiales</taxon>
        <taxon>Pteridineae</taxon>
        <taxon>Pteridaceae</taxon>
        <taxon>Vittarioideae</taxon>
        <taxon>Adiantum</taxon>
    </lineage>
</organism>
<dbReference type="PANTHER" id="PTHR33703">
    <property type="entry name" value="OS07G0691300 PROTEIN"/>
    <property type="match status" value="1"/>
</dbReference>
<dbReference type="InterPro" id="IPR009798">
    <property type="entry name" value="Wun1-like"/>
</dbReference>
<gene>
    <name evidence="1" type="ORF">GOP47_0024476</name>
</gene>
<dbReference type="Proteomes" id="UP000886520">
    <property type="component" value="Chromosome 24"/>
</dbReference>
<dbReference type="OrthoDB" id="667779at2759"/>
<dbReference type="Gene3D" id="3.10.450.50">
    <property type="match status" value="1"/>
</dbReference>